<dbReference type="SMART" id="SM00780">
    <property type="entry name" value="PIG-X"/>
    <property type="match status" value="1"/>
</dbReference>
<dbReference type="Proteomes" id="UP000788993">
    <property type="component" value="Unassembled WGS sequence"/>
</dbReference>
<dbReference type="Pfam" id="PF08320">
    <property type="entry name" value="PIG-X"/>
    <property type="match status" value="1"/>
</dbReference>
<dbReference type="PANTHER" id="PTHR28533">
    <property type="entry name" value="PROTEIN PBN1"/>
    <property type="match status" value="1"/>
</dbReference>
<evidence type="ECO:0000256" key="9">
    <source>
        <dbReference type="ARBA" id="ARBA00023136"/>
    </source>
</evidence>
<comment type="subcellular location">
    <subcellularLocation>
        <location evidence="11">Endoplasmic reticulum membrane</location>
        <topology evidence="11">Single-pass membrane protein</topology>
    </subcellularLocation>
    <subcellularLocation>
        <location evidence="1">Endoplasmic reticulum membrane</location>
        <topology evidence="1">Single-pass type III membrane protein</topology>
    </subcellularLocation>
</comment>
<accession>A0A1B7SK34</accession>
<keyword evidence="13" id="KW-1185">Reference proteome</keyword>
<dbReference type="GO" id="GO:0000030">
    <property type="term" value="F:mannosyltransferase activity"/>
    <property type="evidence" value="ECO:0007669"/>
    <property type="project" value="TreeGrafter"/>
</dbReference>
<comment type="caution">
    <text evidence="12">The sequence shown here is derived from an EMBL/GenBank/DDBJ whole genome shotgun (WGS) entry which is preliminary data.</text>
</comment>
<gene>
    <name evidence="12" type="ORF">OGATHE_006247</name>
</gene>
<evidence type="ECO:0000256" key="3">
    <source>
        <dbReference type="ARBA" id="ARBA00010345"/>
    </source>
</evidence>
<keyword evidence="10" id="KW-0325">Glycoprotein</keyword>
<evidence type="ECO:0000256" key="11">
    <source>
        <dbReference type="RuleBase" id="RU366056"/>
    </source>
</evidence>
<comment type="function">
    <text evidence="11">Required for proper folding and/or the stability of a subset of proteins in the endoplasmic reticulum. Component of glycosylphosphatidylinositol-mannosyltransferase 1 which transfers the first of the 4 mannoses in the GPI-anchor precursors during GPI-anchor biosynthesis. Probably acts by stabilizing the mannosyltransferase GPI14.</text>
</comment>
<organism evidence="12 13">
    <name type="scientific">Ogataea polymorpha</name>
    <dbReference type="NCBI Taxonomy" id="460523"/>
    <lineage>
        <taxon>Eukaryota</taxon>
        <taxon>Fungi</taxon>
        <taxon>Dikarya</taxon>
        <taxon>Ascomycota</taxon>
        <taxon>Saccharomycotina</taxon>
        <taxon>Pichiomycetes</taxon>
        <taxon>Pichiales</taxon>
        <taxon>Pichiaceae</taxon>
        <taxon>Ogataea</taxon>
    </lineage>
</organism>
<evidence type="ECO:0000256" key="8">
    <source>
        <dbReference type="ARBA" id="ARBA00022989"/>
    </source>
</evidence>
<dbReference type="GO" id="GO:0006506">
    <property type="term" value="P:GPI anchor biosynthetic process"/>
    <property type="evidence" value="ECO:0007669"/>
    <property type="project" value="UniProtKB-KW"/>
</dbReference>
<keyword evidence="6" id="KW-0812">Transmembrane</keyword>
<evidence type="ECO:0000256" key="7">
    <source>
        <dbReference type="ARBA" id="ARBA00022824"/>
    </source>
</evidence>
<evidence type="ECO:0000313" key="13">
    <source>
        <dbReference type="Proteomes" id="UP000788993"/>
    </source>
</evidence>
<sequence length="446" mass="51049">MNHRTTLFVYSNEKAVFDALRAKDTIVVPASKTSPLAREDRIEIDVSLLKPEYRDILAKLQLLNVQLGRKRNEKPQFTIFSDHESQPAGVRIDVAPQTARNMAQYEKMSQLAVDMVLRLIRVNQNTAPYFFEEWYRAYLFEEPDLEVSALRMWNTLVGEAFPITSAELQQATSMELILDGDKLRFLFYWPLVDHRLEFARDKREIGVFYLDSLPGDYDLSISGARVRGNSKFVPTSLYVNSFHTQLPGVSAEHAFVEPTGLHPKYKVSVSGKNEAPKSTCRLIFDLDIPSTYIVDRYQLAWFDDIFRNVSVFGHSNLELPSYKVSEGCSLRVELDPDVREFEIPLHLRYGEPLRRVKPTGLGAGDLYWDCDSDPETDSLIRGSFMHENRILERTHWQMFHIGSQGPNYLEAMLPVGDVGDSRVVEAGTLALVSVFAVWLAKIFWQI</sequence>
<comment type="similarity">
    <text evidence="3 11">Belongs to the PIGX family.</text>
</comment>
<dbReference type="AlphaFoldDB" id="A0A1B7SK34"/>
<evidence type="ECO:0000256" key="2">
    <source>
        <dbReference type="ARBA" id="ARBA00004687"/>
    </source>
</evidence>
<evidence type="ECO:0000256" key="1">
    <source>
        <dbReference type="ARBA" id="ARBA00004643"/>
    </source>
</evidence>
<evidence type="ECO:0000256" key="10">
    <source>
        <dbReference type="ARBA" id="ARBA00023180"/>
    </source>
</evidence>
<evidence type="ECO:0000313" key="12">
    <source>
        <dbReference type="EMBL" id="KAH3659363.1"/>
    </source>
</evidence>
<dbReference type="PANTHER" id="PTHR28533:SF1">
    <property type="entry name" value="PROTEIN PBN1"/>
    <property type="match status" value="1"/>
</dbReference>
<reference evidence="12" key="1">
    <citation type="journal article" date="2021" name="Open Biol.">
        <title>Shared evolutionary footprints suggest mitochondrial oxidative damage underlies multiple complex I losses in fungi.</title>
        <authorList>
            <person name="Schikora-Tamarit M.A."/>
            <person name="Marcet-Houben M."/>
            <person name="Nosek J."/>
            <person name="Gabaldon T."/>
        </authorList>
    </citation>
    <scope>NUCLEOTIDE SEQUENCE</scope>
    <source>
        <strain evidence="12">NCAIM Y.01608</strain>
    </source>
</reference>
<name>A0A1B7SK34_9ASCO</name>
<proteinExistence type="inferred from homology"/>
<dbReference type="InterPro" id="IPR013233">
    <property type="entry name" value="PIG-X/PBN1"/>
</dbReference>
<dbReference type="GO" id="GO:1990529">
    <property type="term" value="C:glycosylphosphatidylinositol-mannosyltransferase I complex"/>
    <property type="evidence" value="ECO:0007669"/>
    <property type="project" value="TreeGrafter"/>
</dbReference>
<keyword evidence="5 11" id="KW-0337">GPI-anchor biosynthesis</keyword>
<keyword evidence="7 11" id="KW-0256">Endoplasmic reticulum</keyword>
<dbReference type="GO" id="GO:0005789">
    <property type="term" value="C:endoplasmic reticulum membrane"/>
    <property type="evidence" value="ECO:0007669"/>
    <property type="project" value="UniProtKB-SubCell"/>
</dbReference>
<evidence type="ECO:0000256" key="6">
    <source>
        <dbReference type="ARBA" id="ARBA00022692"/>
    </source>
</evidence>
<keyword evidence="9" id="KW-0472">Membrane</keyword>
<protein>
    <recommendedName>
        <fullName evidence="4 11">Protein PBN1</fullName>
    </recommendedName>
</protein>
<evidence type="ECO:0000256" key="4">
    <source>
        <dbReference type="ARBA" id="ARBA00020410"/>
    </source>
</evidence>
<dbReference type="RefSeq" id="XP_018211763.1">
    <property type="nucleotide sequence ID" value="XM_018357408.1"/>
</dbReference>
<dbReference type="OrthoDB" id="5546453at2759"/>
<reference evidence="12" key="2">
    <citation type="submission" date="2021-01" db="EMBL/GenBank/DDBJ databases">
        <authorList>
            <person name="Schikora-Tamarit M.A."/>
        </authorList>
    </citation>
    <scope>NUCLEOTIDE SEQUENCE</scope>
    <source>
        <strain evidence="12">NCAIM Y.01608</strain>
    </source>
</reference>
<dbReference type="EMBL" id="JAEUBD010001540">
    <property type="protein sequence ID" value="KAH3659363.1"/>
    <property type="molecule type" value="Genomic_DNA"/>
</dbReference>
<dbReference type="InterPro" id="IPR042322">
    <property type="entry name" value="Pbn1"/>
</dbReference>
<evidence type="ECO:0000256" key="5">
    <source>
        <dbReference type="ARBA" id="ARBA00022502"/>
    </source>
</evidence>
<keyword evidence="8" id="KW-1133">Transmembrane helix</keyword>
<comment type="pathway">
    <text evidence="2 11">Glycolipid biosynthesis; glycosylphosphatidylinositol-anchor biosynthesis.</text>
</comment>